<dbReference type="Proteomes" id="UP000217790">
    <property type="component" value="Unassembled WGS sequence"/>
</dbReference>
<dbReference type="AlphaFoldDB" id="A0A2H3CXF7"/>
<dbReference type="EMBL" id="KZ293755">
    <property type="protein sequence ID" value="PBK79976.1"/>
    <property type="molecule type" value="Genomic_DNA"/>
</dbReference>
<keyword evidence="1" id="KW-1133">Transmembrane helix</keyword>
<evidence type="ECO:0000313" key="3">
    <source>
        <dbReference type="Proteomes" id="UP000217790"/>
    </source>
</evidence>
<sequence>MILFMNECFLIILIAYPILFLTNLYFHVAHITPTLLLGVTVVSTLVVSAVVELVLVLWGRTEEEEASCDLEKEALSLEDKPILGLDCTGDSEFESSAYSKPMSPVLPQEIADNIVDLVYGRYLPDFRKEWQPELFACSLVCKSWTPRTRYYLFRDIVVVSMDQPSFMQLISDPRLCTFAPYPRSVCINDSSMPPAKVDWFVLKVLPALSMFPNIESMYIAYSSGFLLTKSEEEWDAVLKSVSRLNNVVDLRLEECQFRTYDHFASLLSSFRVLETVTLDRCKVFKIDPEFRSTIIPPSSLHTTAHSIVLLVVTQTLHFFIVISDGDVYTTAE</sequence>
<dbReference type="InParanoid" id="A0A2H3CXF7"/>
<organism evidence="2 3">
    <name type="scientific">Armillaria gallica</name>
    <name type="common">Bulbous honey fungus</name>
    <name type="synonym">Armillaria bulbosa</name>
    <dbReference type="NCBI Taxonomy" id="47427"/>
    <lineage>
        <taxon>Eukaryota</taxon>
        <taxon>Fungi</taxon>
        <taxon>Dikarya</taxon>
        <taxon>Basidiomycota</taxon>
        <taxon>Agaricomycotina</taxon>
        <taxon>Agaricomycetes</taxon>
        <taxon>Agaricomycetidae</taxon>
        <taxon>Agaricales</taxon>
        <taxon>Marasmiineae</taxon>
        <taxon>Physalacriaceae</taxon>
        <taxon>Armillaria</taxon>
    </lineage>
</organism>
<keyword evidence="1" id="KW-0812">Transmembrane</keyword>
<name>A0A2H3CXF7_ARMGA</name>
<protein>
    <submittedName>
        <fullName evidence="2">Uncharacterized protein</fullName>
    </submittedName>
</protein>
<evidence type="ECO:0000256" key="1">
    <source>
        <dbReference type="SAM" id="Phobius"/>
    </source>
</evidence>
<keyword evidence="3" id="KW-1185">Reference proteome</keyword>
<proteinExistence type="predicted"/>
<keyword evidence="1" id="KW-0472">Membrane</keyword>
<feature type="transmembrane region" description="Helical" evidence="1">
    <location>
        <begin position="7"/>
        <end position="28"/>
    </location>
</feature>
<gene>
    <name evidence="2" type="ORF">ARMGADRAFT_1069193</name>
</gene>
<evidence type="ECO:0000313" key="2">
    <source>
        <dbReference type="EMBL" id="PBK79976.1"/>
    </source>
</evidence>
<accession>A0A2H3CXF7</accession>
<reference evidence="3" key="1">
    <citation type="journal article" date="2017" name="Nat. Ecol. Evol.">
        <title>Genome expansion and lineage-specific genetic innovations in the forest pathogenic fungi Armillaria.</title>
        <authorList>
            <person name="Sipos G."/>
            <person name="Prasanna A.N."/>
            <person name="Walter M.C."/>
            <person name="O'Connor E."/>
            <person name="Balint B."/>
            <person name="Krizsan K."/>
            <person name="Kiss B."/>
            <person name="Hess J."/>
            <person name="Varga T."/>
            <person name="Slot J."/>
            <person name="Riley R."/>
            <person name="Boka B."/>
            <person name="Rigling D."/>
            <person name="Barry K."/>
            <person name="Lee J."/>
            <person name="Mihaltcheva S."/>
            <person name="LaButti K."/>
            <person name="Lipzen A."/>
            <person name="Waldron R."/>
            <person name="Moloney N.M."/>
            <person name="Sperisen C."/>
            <person name="Kredics L."/>
            <person name="Vagvoelgyi C."/>
            <person name="Patrignani A."/>
            <person name="Fitzpatrick D."/>
            <person name="Nagy I."/>
            <person name="Doyle S."/>
            <person name="Anderson J.B."/>
            <person name="Grigoriev I.V."/>
            <person name="Gueldener U."/>
            <person name="Muensterkoetter M."/>
            <person name="Nagy L.G."/>
        </authorList>
    </citation>
    <scope>NUCLEOTIDE SEQUENCE [LARGE SCALE GENOMIC DNA]</scope>
    <source>
        <strain evidence="3">Ar21-2</strain>
    </source>
</reference>
<feature type="transmembrane region" description="Helical" evidence="1">
    <location>
        <begin position="34"/>
        <end position="58"/>
    </location>
</feature>
<dbReference type="OrthoDB" id="2800661at2759"/>